<dbReference type="Proteomes" id="UP000631694">
    <property type="component" value="Unassembled WGS sequence"/>
</dbReference>
<dbReference type="InterPro" id="IPR008318">
    <property type="entry name" value="UCP030820"/>
</dbReference>
<protein>
    <submittedName>
        <fullName evidence="2">DUF934 domain-containing protein</fullName>
    </submittedName>
</protein>
<dbReference type="Pfam" id="PF06073">
    <property type="entry name" value="DUF934"/>
    <property type="match status" value="1"/>
</dbReference>
<proteinExistence type="predicted"/>
<evidence type="ECO:0000313" key="2">
    <source>
        <dbReference type="EMBL" id="MBH0238829.1"/>
    </source>
</evidence>
<evidence type="ECO:0000256" key="1">
    <source>
        <dbReference type="SAM" id="MobiDB-lite"/>
    </source>
</evidence>
<keyword evidence="3" id="KW-1185">Reference proteome</keyword>
<dbReference type="AlphaFoldDB" id="A0A931I3K5"/>
<feature type="compositionally biased region" description="Low complexity" evidence="1">
    <location>
        <begin position="1"/>
        <end position="20"/>
    </location>
</feature>
<name>A0A931I3K5_9HYPH</name>
<feature type="region of interest" description="Disordered" evidence="1">
    <location>
        <begin position="166"/>
        <end position="190"/>
    </location>
</feature>
<accession>A0A931I3K5</accession>
<dbReference type="RefSeq" id="WP_197311911.1">
    <property type="nucleotide sequence ID" value="NZ_JADZLT010000051.1"/>
</dbReference>
<reference evidence="2" key="1">
    <citation type="submission" date="2020-12" db="EMBL/GenBank/DDBJ databases">
        <title>Methylobrevis albus sp. nov., isolated from fresh water lack sediment.</title>
        <authorList>
            <person name="Zou Q."/>
        </authorList>
    </citation>
    <scope>NUCLEOTIDE SEQUENCE</scope>
    <source>
        <strain evidence="2">L22</strain>
    </source>
</reference>
<dbReference type="EMBL" id="JADZLT010000051">
    <property type="protein sequence ID" value="MBH0238829.1"/>
    <property type="molecule type" value="Genomic_DNA"/>
</dbReference>
<feature type="region of interest" description="Disordered" evidence="1">
    <location>
        <begin position="1"/>
        <end position="22"/>
    </location>
</feature>
<organism evidence="2 3">
    <name type="scientific">Methylobrevis albus</name>
    <dbReference type="NCBI Taxonomy" id="2793297"/>
    <lineage>
        <taxon>Bacteria</taxon>
        <taxon>Pseudomonadati</taxon>
        <taxon>Pseudomonadota</taxon>
        <taxon>Alphaproteobacteria</taxon>
        <taxon>Hyphomicrobiales</taxon>
        <taxon>Pleomorphomonadaceae</taxon>
        <taxon>Methylobrevis</taxon>
    </lineage>
</organism>
<gene>
    <name evidence="2" type="ORF">I5731_13415</name>
</gene>
<evidence type="ECO:0000313" key="3">
    <source>
        <dbReference type="Proteomes" id="UP000631694"/>
    </source>
</evidence>
<comment type="caution">
    <text evidence="2">The sequence shown here is derived from an EMBL/GenBank/DDBJ whole genome shotgun (WGS) entry which is preliminary data.</text>
</comment>
<sequence>MTTADPTTAAPTGATAPAPARDVWRGTAFQPDDWRPLGDDEAVPAEGKVFLPLARFLAEAGSLAGDNRPLGVTVEPGAKIDDLAPFVDRLAAIALAFPKYNDGRAYSYATLLRSKWGFAGELRAVGNVLIDQIGLMRRVGFDSFEVAHGPTRRLLVEGKDPEVTRYYQPAFRDEPPAGTRPWMRVSPGKK</sequence>
<dbReference type="PIRSF" id="PIRSF030820">
    <property type="entry name" value="UCP030820"/>
    <property type="match status" value="1"/>
</dbReference>